<keyword evidence="1" id="KW-0732">Signal</keyword>
<feature type="signal peptide" evidence="1">
    <location>
        <begin position="1"/>
        <end position="21"/>
    </location>
</feature>
<protein>
    <recommendedName>
        <fullName evidence="4">Lipoprotein</fullName>
    </recommendedName>
</protein>
<gene>
    <name evidence="2" type="ORF">Psi01_59320</name>
</gene>
<dbReference type="EMBL" id="BOOJ01000052">
    <property type="protein sequence ID" value="GIH95302.1"/>
    <property type="molecule type" value="Genomic_DNA"/>
</dbReference>
<feature type="chain" id="PRO_5039611629" description="Lipoprotein" evidence="1">
    <location>
        <begin position="22"/>
        <end position="93"/>
    </location>
</feature>
<dbReference type="Proteomes" id="UP000619788">
    <property type="component" value="Unassembled WGS sequence"/>
</dbReference>
<accession>A0A8J3SJ85</accession>
<comment type="caution">
    <text evidence="2">The sequence shown here is derived from an EMBL/GenBank/DDBJ whole genome shotgun (WGS) entry which is preliminary data.</text>
</comment>
<proteinExistence type="predicted"/>
<evidence type="ECO:0008006" key="4">
    <source>
        <dbReference type="Google" id="ProtNLM"/>
    </source>
</evidence>
<evidence type="ECO:0000313" key="3">
    <source>
        <dbReference type="Proteomes" id="UP000619788"/>
    </source>
</evidence>
<dbReference type="RefSeq" id="WP_204067401.1">
    <property type="nucleotide sequence ID" value="NZ_BOOJ01000052.1"/>
</dbReference>
<evidence type="ECO:0000256" key="1">
    <source>
        <dbReference type="SAM" id="SignalP"/>
    </source>
</evidence>
<sequence length="93" mass="9724">MNVRTAATVTVALALTASLTACGPRTTPSSDSGATVAAKTSGRYCTGLQPLRCDQRYYLIIADGDGGRTKTKVRKASYDTCRTGQAYPACLAD</sequence>
<name>A0A8J3SJ85_9ACTN</name>
<dbReference type="AlphaFoldDB" id="A0A8J3SJ85"/>
<organism evidence="2 3">
    <name type="scientific">Planobispora siamensis</name>
    <dbReference type="NCBI Taxonomy" id="936338"/>
    <lineage>
        <taxon>Bacteria</taxon>
        <taxon>Bacillati</taxon>
        <taxon>Actinomycetota</taxon>
        <taxon>Actinomycetes</taxon>
        <taxon>Streptosporangiales</taxon>
        <taxon>Streptosporangiaceae</taxon>
        <taxon>Planobispora</taxon>
    </lineage>
</organism>
<keyword evidence="3" id="KW-1185">Reference proteome</keyword>
<evidence type="ECO:0000313" key="2">
    <source>
        <dbReference type="EMBL" id="GIH95302.1"/>
    </source>
</evidence>
<dbReference type="PROSITE" id="PS51257">
    <property type="entry name" value="PROKAR_LIPOPROTEIN"/>
    <property type="match status" value="1"/>
</dbReference>
<reference evidence="2 3" key="1">
    <citation type="submission" date="2021-01" db="EMBL/GenBank/DDBJ databases">
        <title>Whole genome shotgun sequence of Planobispora siamensis NBRC 107568.</title>
        <authorList>
            <person name="Komaki H."/>
            <person name="Tamura T."/>
        </authorList>
    </citation>
    <scope>NUCLEOTIDE SEQUENCE [LARGE SCALE GENOMIC DNA]</scope>
    <source>
        <strain evidence="2 3">NBRC 107568</strain>
    </source>
</reference>